<dbReference type="STRING" id="1120920.SAMN03080599_00138"/>
<evidence type="ECO:0000256" key="1">
    <source>
        <dbReference type="SAM" id="Phobius"/>
    </source>
</evidence>
<feature type="transmembrane region" description="Helical" evidence="1">
    <location>
        <begin position="48"/>
        <end position="67"/>
    </location>
</feature>
<dbReference type="AlphaFoldDB" id="A0A1G5RQV4"/>
<organism evidence="2 3">
    <name type="scientific">Acidaminobacter hydrogenoformans DSM 2784</name>
    <dbReference type="NCBI Taxonomy" id="1120920"/>
    <lineage>
        <taxon>Bacteria</taxon>
        <taxon>Bacillati</taxon>
        <taxon>Bacillota</taxon>
        <taxon>Clostridia</taxon>
        <taxon>Peptostreptococcales</taxon>
        <taxon>Acidaminobacteraceae</taxon>
        <taxon>Acidaminobacter</taxon>
    </lineage>
</organism>
<sequence length="162" mass="17397">MGAALIVIGLLLLLKNIFRFDFDVTLFVLGGLFLAAYFGIQKNGSRNIGYLIPGSILLFLGFNDLVMSMRLLPRSLENMAPLVFIGLAFLVIYLVSAALGPKTAHWALLVGAVLLVMAALTFIAENHWISREALALYGLPAALILIGLVILVKAVSGVGRKS</sequence>
<dbReference type="EMBL" id="FMWL01000001">
    <property type="protein sequence ID" value="SCZ76238.1"/>
    <property type="molecule type" value="Genomic_DNA"/>
</dbReference>
<feature type="transmembrane region" description="Helical" evidence="1">
    <location>
        <begin position="105"/>
        <end position="124"/>
    </location>
</feature>
<keyword evidence="1" id="KW-1133">Transmembrane helix</keyword>
<dbReference type="Proteomes" id="UP000199208">
    <property type="component" value="Unassembled WGS sequence"/>
</dbReference>
<proteinExistence type="predicted"/>
<keyword evidence="1" id="KW-0472">Membrane</keyword>
<keyword evidence="3" id="KW-1185">Reference proteome</keyword>
<accession>A0A1G5RQV4</accession>
<evidence type="ECO:0000313" key="3">
    <source>
        <dbReference type="Proteomes" id="UP000199208"/>
    </source>
</evidence>
<keyword evidence="1" id="KW-0812">Transmembrane</keyword>
<feature type="transmembrane region" description="Helical" evidence="1">
    <location>
        <begin position="136"/>
        <end position="156"/>
    </location>
</feature>
<reference evidence="2" key="1">
    <citation type="submission" date="2016-10" db="EMBL/GenBank/DDBJ databases">
        <authorList>
            <person name="de Groot N.N."/>
        </authorList>
    </citation>
    <scope>NUCLEOTIDE SEQUENCE [LARGE SCALE GENOMIC DNA]</scope>
    <source>
        <strain evidence="2">DSM 2784</strain>
    </source>
</reference>
<evidence type="ECO:0000313" key="2">
    <source>
        <dbReference type="EMBL" id="SCZ76238.1"/>
    </source>
</evidence>
<evidence type="ECO:0008006" key="4">
    <source>
        <dbReference type="Google" id="ProtNLM"/>
    </source>
</evidence>
<protein>
    <recommendedName>
        <fullName evidence="4">DUF5668 domain-containing protein</fullName>
    </recommendedName>
</protein>
<name>A0A1G5RQV4_9FIRM</name>
<gene>
    <name evidence="2" type="ORF">SAMN03080599_00138</name>
</gene>
<feature type="transmembrane region" description="Helical" evidence="1">
    <location>
        <begin position="79"/>
        <end position="99"/>
    </location>
</feature>